<dbReference type="AlphaFoldDB" id="A0A6I6SLL2"/>
<keyword evidence="2" id="KW-1185">Reference proteome</keyword>
<organism evidence="1 2">
    <name type="scientific">Billgrantia tianxiuensis</name>
    <dbReference type="NCBI Taxonomy" id="2497861"/>
    <lineage>
        <taxon>Bacteria</taxon>
        <taxon>Pseudomonadati</taxon>
        <taxon>Pseudomonadota</taxon>
        <taxon>Gammaproteobacteria</taxon>
        <taxon>Oceanospirillales</taxon>
        <taxon>Halomonadaceae</taxon>
        <taxon>Billgrantia</taxon>
    </lineage>
</organism>
<evidence type="ECO:0000313" key="2">
    <source>
        <dbReference type="Proteomes" id="UP000464013"/>
    </source>
</evidence>
<dbReference type="OrthoDB" id="5668941at2"/>
<name>A0A6I6SLL2_9GAMM</name>
<gene>
    <name evidence="1" type="ORF">EKK97_01375</name>
</gene>
<dbReference type="RefSeq" id="WP_159548201.1">
    <property type="nucleotide sequence ID" value="NZ_CP035042.1"/>
</dbReference>
<reference evidence="1 2" key="1">
    <citation type="submission" date="2019-01" db="EMBL/GenBank/DDBJ databases">
        <title>Complete genome of a denitifying bacterium Halomons sp. BC-M4-5.</title>
        <authorList>
            <person name="Wang L."/>
            <person name="Shao Z."/>
        </authorList>
    </citation>
    <scope>NUCLEOTIDE SEQUENCE [LARGE SCALE GENOMIC DNA]</scope>
    <source>
        <strain evidence="1 2">BC-M4-5</strain>
    </source>
</reference>
<evidence type="ECO:0000313" key="1">
    <source>
        <dbReference type="EMBL" id="QHC48517.1"/>
    </source>
</evidence>
<dbReference type="Proteomes" id="UP000464013">
    <property type="component" value="Chromosome"/>
</dbReference>
<dbReference type="EMBL" id="CP035042">
    <property type="protein sequence ID" value="QHC48517.1"/>
    <property type="molecule type" value="Genomic_DNA"/>
</dbReference>
<sequence>MYSDGVHLTQATIDSLNTTCNVSLNLSDQRVDASYASVIEQSGIFTGDCGYQVDIDGRTRLNGGAIA</sequence>
<proteinExistence type="predicted"/>
<protein>
    <submittedName>
        <fullName evidence="1">Uncharacterized protein</fullName>
    </submittedName>
</protein>
<dbReference type="KEGG" id="htx:EKK97_01375"/>
<accession>A0A6I6SLL2</accession>